<name>A0A9W7GGX1_9STRA</name>
<dbReference type="Pfam" id="PF00026">
    <property type="entry name" value="Asp"/>
    <property type="match status" value="1"/>
</dbReference>
<organism evidence="2 3">
    <name type="scientific">Triparma columacea</name>
    <dbReference type="NCBI Taxonomy" id="722753"/>
    <lineage>
        <taxon>Eukaryota</taxon>
        <taxon>Sar</taxon>
        <taxon>Stramenopiles</taxon>
        <taxon>Ochrophyta</taxon>
        <taxon>Bolidophyceae</taxon>
        <taxon>Parmales</taxon>
        <taxon>Triparmaceae</taxon>
        <taxon>Triparma</taxon>
    </lineage>
</organism>
<sequence>METEGDGNENPRCQAPIKLLLQGAAGVYQAPLNFNGVKRTVMLDTGSSLTWVALEKGDNEMPEHESGSMDDGDGYEDGQSFEGRFKYGLLEIGGGGSAHSHEIECDSGTHSLKIEEAAVIVVSHSIKYPTRGVVGLSLRMACPFKIDGIQHPGDLCRRIMQSFPVGRRFLGLEIDRLQAHSADLNSNLTGPSSIIFGGLHAAPEDFSWTEKIPRSESDWFVEVQINMGSGDDFRKVRVLVDTGCSHFKICESITRWMSKVWGCDVRNMRREELGDCEVGIRIAGREMAVNAKDLVLKEDPDADDGGRECNRVSAGEKLKSHDGQEYDCVFGMAFLMGFKAVAFDYELRKIGFIRRE</sequence>
<dbReference type="InterPro" id="IPR021109">
    <property type="entry name" value="Peptidase_aspartic_dom_sf"/>
</dbReference>
<reference evidence="3" key="1">
    <citation type="journal article" date="2023" name="Commun. Biol.">
        <title>Genome analysis of Parmales, the sister group of diatoms, reveals the evolutionary specialization of diatoms from phago-mixotrophs to photoautotrophs.</title>
        <authorList>
            <person name="Ban H."/>
            <person name="Sato S."/>
            <person name="Yoshikawa S."/>
            <person name="Yamada K."/>
            <person name="Nakamura Y."/>
            <person name="Ichinomiya M."/>
            <person name="Sato N."/>
            <person name="Blanc-Mathieu R."/>
            <person name="Endo H."/>
            <person name="Kuwata A."/>
            <person name="Ogata H."/>
        </authorList>
    </citation>
    <scope>NUCLEOTIDE SEQUENCE [LARGE SCALE GENOMIC DNA]</scope>
</reference>
<comment type="caution">
    <text evidence="2">The sequence shown here is derived from an EMBL/GenBank/DDBJ whole genome shotgun (WGS) entry which is preliminary data.</text>
</comment>
<dbReference type="GO" id="GO:0004190">
    <property type="term" value="F:aspartic-type endopeptidase activity"/>
    <property type="evidence" value="ECO:0007669"/>
    <property type="project" value="InterPro"/>
</dbReference>
<dbReference type="InterPro" id="IPR001969">
    <property type="entry name" value="Aspartic_peptidase_AS"/>
</dbReference>
<keyword evidence="3" id="KW-1185">Reference proteome</keyword>
<dbReference type="SUPFAM" id="SSF50630">
    <property type="entry name" value="Acid proteases"/>
    <property type="match status" value="1"/>
</dbReference>
<evidence type="ECO:0000313" key="2">
    <source>
        <dbReference type="EMBL" id="GMI43858.1"/>
    </source>
</evidence>
<dbReference type="Proteomes" id="UP001165065">
    <property type="component" value="Unassembled WGS sequence"/>
</dbReference>
<dbReference type="OrthoDB" id="660550at2759"/>
<dbReference type="EMBL" id="BRYA01000201">
    <property type="protein sequence ID" value="GMI43858.1"/>
    <property type="molecule type" value="Genomic_DNA"/>
</dbReference>
<accession>A0A9W7GGX1</accession>
<gene>
    <name evidence="2" type="ORF">TrCOL_g10005</name>
</gene>
<dbReference type="InterPro" id="IPR033121">
    <property type="entry name" value="PEPTIDASE_A1"/>
</dbReference>
<proteinExistence type="predicted"/>
<protein>
    <recommendedName>
        <fullName evidence="1">Peptidase A1 domain-containing protein</fullName>
    </recommendedName>
</protein>
<evidence type="ECO:0000259" key="1">
    <source>
        <dbReference type="Pfam" id="PF00026"/>
    </source>
</evidence>
<dbReference type="Gene3D" id="2.40.70.10">
    <property type="entry name" value="Acid Proteases"/>
    <property type="match status" value="1"/>
</dbReference>
<feature type="domain" description="Peptidase A1" evidence="1">
    <location>
        <begin position="38"/>
        <end position="352"/>
    </location>
</feature>
<evidence type="ECO:0000313" key="3">
    <source>
        <dbReference type="Proteomes" id="UP001165065"/>
    </source>
</evidence>
<dbReference type="GO" id="GO:0006508">
    <property type="term" value="P:proteolysis"/>
    <property type="evidence" value="ECO:0007669"/>
    <property type="project" value="InterPro"/>
</dbReference>
<dbReference type="AlphaFoldDB" id="A0A9W7GGX1"/>
<dbReference type="PROSITE" id="PS00141">
    <property type="entry name" value="ASP_PROTEASE"/>
    <property type="match status" value="1"/>
</dbReference>